<dbReference type="AlphaFoldDB" id="A0A210Q5Y4"/>
<dbReference type="Pfam" id="PF00501">
    <property type="entry name" value="AMP-binding"/>
    <property type="match status" value="1"/>
</dbReference>
<evidence type="ECO:0000313" key="2">
    <source>
        <dbReference type="EMBL" id="OWF44125.1"/>
    </source>
</evidence>
<dbReference type="InterPro" id="IPR020845">
    <property type="entry name" value="AMP-binding_CS"/>
</dbReference>
<dbReference type="STRING" id="6573.A0A210Q5Y4"/>
<proteinExistence type="predicted"/>
<dbReference type="PROSITE" id="PS00455">
    <property type="entry name" value="AMP_BINDING"/>
    <property type="match status" value="1"/>
</dbReference>
<accession>A0A210Q5Y4</accession>
<keyword evidence="3" id="KW-1185">Reference proteome</keyword>
<reference evidence="2 3" key="1">
    <citation type="journal article" date="2017" name="Nat. Ecol. Evol.">
        <title>Scallop genome provides insights into evolution of bilaterian karyotype and development.</title>
        <authorList>
            <person name="Wang S."/>
            <person name="Zhang J."/>
            <person name="Jiao W."/>
            <person name="Li J."/>
            <person name="Xun X."/>
            <person name="Sun Y."/>
            <person name="Guo X."/>
            <person name="Huan P."/>
            <person name="Dong B."/>
            <person name="Zhang L."/>
            <person name="Hu X."/>
            <person name="Sun X."/>
            <person name="Wang J."/>
            <person name="Zhao C."/>
            <person name="Wang Y."/>
            <person name="Wang D."/>
            <person name="Huang X."/>
            <person name="Wang R."/>
            <person name="Lv J."/>
            <person name="Li Y."/>
            <person name="Zhang Z."/>
            <person name="Liu B."/>
            <person name="Lu W."/>
            <person name="Hui Y."/>
            <person name="Liang J."/>
            <person name="Zhou Z."/>
            <person name="Hou R."/>
            <person name="Li X."/>
            <person name="Liu Y."/>
            <person name="Li H."/>
            <person name="Ning X."/>
            <person name="Lin Y."/>
            <person name="Zhao L."/>
            <person name="Xing Q."/>
            <person name="Dou J."/>
            <person name="Li Y."/>
            <person name="Mao J."/>
            <person name="Guo H."/>
            <person name="Dou H."/>
            <person name="Li T."/>
            <person name="Mu C."/>
            <person name="Jiang W."/>
            <person name="Fu Q."/>
            <person name="Fu X."/>
            <person name="Miao Y."/>
            <person name="Liu J."/>
            <person name="Yu Q."/>
            <person name="Li R."/>
            <person name="Liao H."/>
            <person name="Li X."/>
            <person name="Kong Y."/>
            <person name="Jiang Z."/>
            <person name="Chourrout D."/>
            <person name="Li R."/>
            <person name="Bao Z."/>
        </authorList>
    </citation>
    <scope>NUCLEOTIDE SEQUENCE [LARGE SCALE GENOMIC DNA]</scope>
    <source>
        <strain evidence="2 3">PY_sf001</strain>
    </source>
</reference>
<name>A0A210Q5Y4_MIZYE</name>
<dbReference type="Proteomes" id="UP000242188">
    <property type="component" value="Unassembled WGS sequence"/>
</dbReference>
<evidence type="ECO:0000313" key="3">
    <source>
        <dbReference type="Proteomes" id="UP000242188"/>
    </source>
</evidence>
<gene>
    <name evidence="2" type="ORF">KP79_PYT24296</name>
</gene>
<dbReference type="Gene3D" id="3.40.50.12780">
    <property type="entry name" value="N-terminal domain of ligase-like"/>
    <property type="match status" value="1"/>
</dbReference>
<dbReference type="InterPro" id="IPR000873">
    <property type="entry name" value="AMP-dep_synth/lig_dom"/>
</dbReference>
<dbReference type="EMBL" id="NEDP02004902">
    <property type="protein sequence ID" value="OWF44125.1"/>
    <property type="molecule type" value="Genomic_DNA"/>
</dbReference>
<dbReference type="PANTHER" id="PTHR42814">
    <property type="entry name" value="AMP-BINDING DOMAIN-CONTAINING PROTEIN"/>
    <property type="match status" value="1"/>
</dbReference>
<dbReference type="OrthoDB" id="5953112at2759"/>
<feature type="domain" description="AMP-dependent synthetase/ligase" evidence="1">
    <location>
        <begin position="49"/>
        <end position="422"/>
    </location>
</feature>
<dbReference type="Gene3D" id="3.30.300.30">
    <property type="match status" value="1"/>
</dbReference>
<protein>
    <submittedName>
        <fullName evidence="2">Acyl-CoA synthetase family member 2, mitochondrial</fullName>
    </submittedName>
</protein>
<dbReference type="PANTHER" id="PTHR42814:SF3">
    <property type="entry name" value="BETA-N-ACETYLHEXOSAMINIDASE"/>
    <property type="match status" value="1"/>
</dbReference>
<organism evidence="2 3">
    <name type="scientific">Mizuhopecten yessoensis</name>
    <name type="common">Japanese scallop</name>
    <name type="synonym">Patinopecten yessoensis</name>
    <dbReference type="NCBI Taxonomy" id="6573"/>
    <lineage>
        <taxon>Eukaryota</taxon>
        <taxon>Metazoa</taxon>
        <taxon>Spiralia</taxon>
        <taxon>Lophotrochozoa</taxon>
        <taxon>Mollusca</taxon>
        <taxon>Bivalvia</taxon>
        <taxon>Autobranchia</taxon>
        <taxon>Pteriomorphia</taxon>
        <taxon>Pectinida</taxon>
        <taxon>Pectinoidea</taxon>
        <taxon>Pectinidae</taxon>
        <taxon>Mizuhopecten</taxon>
    </lineage>
</organism>
<dbReference type="InterPro" id="IPR042099">
    <property type="entry name" value="ANL_N_sf"/>
</dbReference>
<comment type="caution">
    <text evidence="2">The sequence shown here is derived from an EMBL/GenBank/DDBJ whole genome shotgun (WGS) entry which is preliminary data.</text>
</comment>
<dbReference type="SUPFAM" id="SSF56801">
    <property type="entry name" value="Acetyl-CoA synthetase-like"/>
    <property type="match status" value="1"/>
</dbReference>
<sequence length="574" mass="64601">MSEDTGTNYQLIKGSTSHTNMSTLSYWNEPNTLQYDNKTIVDRMRSRTEVYPDVVPFVERLLSGSKRSITNQEFLQKTEKIAKYLVSLGVKKGDKIAIYGKNSLEWIIGEFAIFFAGAVSVHINILTRDASDALGMIDICKCRFLLIDPTNDNGAAQLISAFKERDRNNHILLLRKNEKYQFYDLESEFCSPDRKSELPNVDTDDDAMIFGTSGSTGTPKLVLFTHFNIACNTPTDADNPSYSHFGGPSKFTIFNDRTFSWMGGTPITNFLYGNQMIFTSTSANPTKEEAMQIWKMIQEEECNGGCFLPYLLQNIIDTLGKVEDDGFRLHMLFSGGQIIDDAFIKTVWRYCKLFFIGYGFTECFASVSLIPLSEGQPYCTGYVGKINKGVELRIVDGSEDTVPLGIHGDIQIRHKALSKGYFANDELTKEVFTATGWFRTGDIGYLKDEGVLIITGRKKDIISRGTMKITPGFVEEKIQSMPGIKNVVVVGVPDDHLLEEVCVCFIPVEEMDVTPAAVENFCKDTFLKEETLDGMGEMPKYFLRFEIFPLLYNGKLDKVQLKKLAAQNLKLCDQ</sequence>
<evidence type="ECO:0000259" key="1">
    <source>
        <dbReference type="Pfam" id="PF00501"/>
    </source>
</evidence>
<dbReference type="InterPro" id="IPR045851">
    <property type="entry name" value="AMP-bd_C_sf"/>
</dbReference>